<keyword evidence="2" id="KW-0288">FMN</keyword>
<sequence>MCSKALIILASARKESDTAKLVTRLFGTEGADLLNLLDYNLSHYRYEADYPSDDQFNLIMERMQQYDQLVFATPVYWYAMSGLLKVLFDRLTDIVTIRKEIGRSMQGKQTFLVAVGADEALPQGFEMPFKLTSDYLAMDFKGTYYCKNSEINVKDDKADLFKQFFCTNNKTR</sequence>
<dbReference type="EMBL" id="BMFP01000009">
    <property type="protein sequence ID" value="GGG30256.1"/>
    <property type="molecule type" value="Genomic_DNA"/>
</dbReference>
<keyword evidence="5" id="KW-1185">Reference proteome</keyword>
<reference evidence="5" key="1">
    <citation type="journal article" date="2019" name="Int. J. Syst. Evol. Microbiol.">
        <title>The Global Catalogue of Microorganisms (GCM) 10K type strain sequencing project: providing services to taxonomists for standard genome sequencing and annotation.</title>
        <authorList>
            <consortium name="The Broad Institute Genomics Platform"/>
            <consortium name="The Broad Institute Genome Sequencing Center for Infectious Disease"/>
            <person name="Wu L."/>
            <person name="Ma J."/>
        </authorList>
    </citation>
    <scope>NUCLEOTIDE SEQUENCE [LARGE SCALE GENOMIC DNA]</scope>
    <source>
        <strain evidence="5">CGMCC 1.12749</strain>
    </source>
</reference>
<evidence type="ECO:0000259" key="3">
    <source>
        <dbReference type="Pfam" id="PF03358"/>
    </source>
</evidence>
<dbReference type="InterPro" id="IPR005025">
    <property type="entry name" value="FMN_Rdtase-like_dom"/>
</dbReference>
<comment type="caution">
    <text evidence="4">The sequence shown here is derived from an EMBL/GenBank/DDBJ whole genome shotgun (WGS) entry which is preliminary data.</text>
</comment>
<evidence type="ECO:0000256" key="2">
    <source>
        <dbReference type="ARBA" id="ARBA00022643"/>
    </source>
</evidence>
<gene>
    <name evidence="4" type="ORF">GCM10011323_37140</name>
</gene>
<dbReference type="Pfam" id="PF03358">
    <property type="entry name" value="FMN_red"/>
    <property type="match status" value="1"/>
</dbReference>
<feature type="domain" description="NADPH-dependent FMN reductase-like" evidence="3">
    <location>
        <begin position="4"/>
        <end position="119"/>
    </location>
</feature>
<dbReference type="PANTHER" id="PTHR43278:SF4">
    <property type="entry name" value="NAD(P)H-DEPENDENT FMN-CONTAINING OXIDOREDUCTASE YWQN-RELATED"/>
    <property type="match status" value="1"/>
</dbReference>
<dbReference type="Proteomes" id="UP000634043">
    <property type="component" value="Unassembled WGS sequence"/>
</dbReference>
<accession>A0ABQ1WHI4</accession>
<dbReference type="RefSeq" id="WP_188503038.1">
    <property type="nucleotide sequence ID" value="NZ_BMFP01000009.1"/>
</dbReference>
<evidence type="ECO:0000256" key="1">
    <source>
        <dbReference type="ARBA" id="ARBA00022630"/>
    </source>
</evidence>
<dbReference type="Gene3D" id="3.40.50.360">
    <property type="match status" value="1"/>
</dbReference>
<evidence type="ECO:0000313" key="5">
    <source>
        <dbReference type="Proteomes" id="UP000634043"/>
    </source>
</evidence>
<keyword evidence="1" id="KW-0285">Flavoprotein</keyword>
<dbReference type="InterPro" id="IPR029039">
    <property type="entry name" value="Flavoprotein-like_sf"/>
</dbReference>
<dbReference type="PANTHER" id="PTHR43278">
    <property type="entry name" value="NAD(P)H-DEPENDENT FMN-CONTAINING OXIDOREDUCTASE YWQN-RELATED"/>
    <property type="match status" value="1"/>
</dbReference>
<evidence type="ECO:0000313" key="4">
    <source>
        <dbReference type="EMBL" id="GGG30256.1"/>
    </source>
</evidence>
<dbReference type="SUPFAM" id="SSF52218">
    <property type="entry name" value="Flavoproteins"/>
    <property type="match status" value="1"/>
</dbReference>
<dbReference type="InterPro" id="IPR051796">
    <property type="entry name" value="ISF_SsuE-like"/>
</dbReference>
<name>A0ABQ1WHI4_9BACT</name>
<proteinExistence type="predicted"/>
<organism evidence="4 5">
    <name type="scientific">Pontibacter amylolyticus</name>
    <dbReference type="NCBI Taxonomy" id="1424080"/>
    <lineage>
        <taxon>Bacteria</taxon>
        <taxon>Pseudomonadati</taxon>
        <taxon>Bacteroidota</taxon>
        <taxon>Cytophagia</taxon>
        <taxon>Cytophagales</taxon>
        <taxon>Hymenobacteraceae</taxon>
        <taxon>Pontibacter</taxon>
    </lineage>
</organism>
<protein>
    <submittedName>
        <fullName evidence="4">NAD(P)H-dependent oxidoreductase</fullName>
    </submittedName>
</protein>